<dbReference type="AlphaFoldDB" id="A0A2A5SZG3"/>
<evidence type="ECO:0000313" key="1">
    <source>
        <dbReference type="EMBL" id="PCS21304.1"/>
    </source>
</evidence>
<proteinExistence type="predicted"/>
<dbReference type="Proteomes" id="UP000219020">
    <property type="component" value="Unassembled WGS sequence"/>
</dbReference>
<reference evidence="2" key="1">
    <citation type="submission" date="2017-04" db="EMBL/GenBank/DDBJ databases">
        <title>Genome evolution of the luminous symbionts of deep sea anglerfish.</title>
        <authorList>
            <person name="Hendry T.A."/>
        </authorList>
    </citation>
    <scope>NUCLEOTIDE SEQUENCE [LARGE SCALE GENOMIC DNA]</scope>
</reference>
<name>A0A2A5SZG3_9GAMM</name>
<evidence type="ECO:0000313" key="2">
    <source>
        <dbReference type="Proteomes" id="UP000219020"/>
    </source>
</evidence>
<comment type="caution">
    <text evidence="1">The sequence shown here is derived from an EMBL/GenBank/DDBJ whole genome shotgun (WGS) entry which is preliminary data.</text>
</comment>
<protein>
    <submittedName>
        <fullName evidence="1">Uncharacterized protein</fullName>
    </submittedName>
</protein>
<accession>A0A2A5SZG3</accession>
<organism evidence="1 2">
    <name type="scientific">Candidatus Enterovibrio escicola</name>
    <dbReference type="NCBI Taxonomy" id="1927127"/>
    <lineage>
        <taxon>Bacteria</taxon>
        <taxon>Pseudomonadati</taxon>
        <taxon>Pseudomonadota</taxon>
        <taxon>Gammaproteobacteria</taxon>
        <taxon>Vibrionales</taxon>
        <taxon>Vibrionaceae</taxon>
        <taxon>Enterovibrio</taxon>
    </lineage>
</organism>
<sequence>MLIEVHHVHGVTRKQLLCDTAPRYFSTCSGKNIAHGSE</sequence>
<keyword evidence="2" id="KW-1185">Reference proteome</keyword>
<dbReference type="EMBL" id="NBYY01000036">
    <property type="protein sequence ID" value="PCS21304.1"/>
    <property type="molecule type" value="Genomic_DNA"/>
</dbReference>
<gene>
    <name evidence="1" type="ORF">BTN49_3194</name>
</gene>